<reference evidence="3" key="1">
    <citation type="journal article" date="2019" name="Int. J. Syst. Evol. Microbiol.">
        <title>The Global Catalogue of Microorganisms (GCM) 10K type strain sequencing project: providing services to taxonomists for standard genome sequencing and annotation.</title>
        <authorList>
            <consortium name="The Broad Institute Genomics Platform"/>
            <consortium name="The Broad Institute Genome Sequencing Center for Infectious Disease"/>
            <person name="Wu L."/>
            <person name="Ma J."/>
        </authorList>
    </citation>
    <scope>NUCLEOTIDE SEQUENCE [LARGE SCALE GENOMIC DNA]</scope>
    <source>
        <strain evidence="3">JCM 31405</strain>
    </source>
</reference>
<protein>
    <recommendedName>
        <fullName evidence="1">ParB-like N-terminal domain-containing protein</fullName>
    </recommendedName>
</protein>
<evidence type="ECO:0000313" key="2">
    <source>
        <dbReference type="EMBL" id="GGS06650.1"/>
    </source>
</evidence>
<comment type="caution">
    <text evidence="2">The sequence shown here is derived from an EMBL/GenBank/DDBJ whole genome shotgun (WGS) entry which is preliminary data.</text>
</comment>
<proteinExistence type="predicted"/>
<accession>A0ABQ2S7Y0</accession>
<dbReference type="Gene3D" id="3.90.1530.30">
    <property type="match status" value="1"/>
</dbReference>
<feature type="domain" description="ParB-like N-terminal" evidence="1">
    <location>
        <begin position="43"/>
        <end position="96"/>
    </location>
</feature>
<evidence type="ECO:0000259" key="1">
    <source>
        <dbReference type="Pfam" id="PF02195"/>
    </source>
</evidence>
<dbReference type="InterPro" id="IPR036086">
    <property type="entry name" value="ParB/Sulfiredoxin_sf"/>
</dbReference>
<organism evidence="2 3">
    <name type="scientific">Deinococcus sedimenti</name>
    <dbReference type="NCBI Taxonomy" id="1867090"/>
    <lineage>
        <taxon>Bacteria</taxon>
        <taxon>Thermotogati</taxon>
        <taxon>Deinococcota</taxon>
        <taxon>Deinococci</taxon>
        <taxon>Deinococcales</taxon>
        <taxon>Deinococcaceae</taxon>
        <taxon>Deinococcus</taxon>
    </lineage>
</organism>
<dbReference type="Proteomes" id="UP000644548">
    <property type="component" value="Unassembled WGS sequence"/>
</dbReference>
<evidence type="ECO:0000313" key="3">
    <source>
        <dbReference type="Proteomes" id="UP000644548"/>
    </source>
</evidence>
<dbReference type="InterPro" id="IPR003115">
    <property type="entry name" value="ParB_N"/>
</dbReference>
<keyword evidence="3" id="KW-1185">Reference proteome</keyword>
<sequence length="365" mass="41364">MMKIPNRKVEFLGLNDLVFDPQNPRLPEKLKHSSEDEVINYMLEDANLLELMTSIAEQGFFDGEPLLVVPSLSTKGKFEVVEGNRRLTAVKVLNKDNWDGFRKKAVNDIIQNAKVKPPSLLPVLKYESKGEIMEYLGYRHITGVKEWDSIAKARYMRYLFDQLDPIQHSERYKEIARIIGSKPNYVARIIAGLGVFDVIKDNEFFGIKGIDEDGSNFSLLTTAMSYREITRFIGLESNQEFDAASLKSDHLKSLTEWIYKETEGKTRIGESRNLGKLAKIVASPRAMIAFASQGRSIDEAILLTDEPKNVFSKSLNSSLSYLSSASGIMHLFEDSEKDFISTLNEIRTMSISIRTVMQARIDEAE</sequence>
<name>A0ABQ2S7Y0_9DEIO</name>
<dbReference type="SUPFAM" id="SSF110849">
    <property type="entry name" value="ParB/Sulfiredoxin"/>
    <property type="match status" value="1"/>
</dbReference>
<gene>
    <name evidence="2" type="ORF">GCM10008960_36290</name>
</gene>
<dbReference type="Pfam" id="PF02195">
    <property type="entry name" value="ParB_N"/>
    <property type="match status" value="1"/>
</dbReference>
<dbReference type="EMBL" id="BMQN01000017">
    <property type="protein sequence ID" value="GGS06650.1"/>
    <property type="molecule type" value="Genomic_DNA"/>
</dbReference>